<dbReference type="Gene3D" id="6.10.140.790">
    <property type="match status" value="1"/>
</dbReference>
<dbReference type="EMBL" id="JAAHCF010000024">
    <property type="protein sequence ID" value="KAK8150178.1"/>
    <property type="molecule type" value="Genomic_DNA"/>
</dbReference>
<keyword evidence="2" id="KW-0732">Signal</keyword>
<dbReference type="PANTHER" id="PTHR38123">
    <property type="entry name" value="CELL WALL SERINE-THREONINE-RICH GALACTOMANNOPROTEIN MP1 (AFU_ORTHOLOGUE AFUA_4G03240)"/>
    <property type="match status" value="1"/>
</dbReference>
<feature type="compositionally biased region" description="Low complexity" evidence="1">
    <location>
        <begin position="198"/>
        <end position="220"/>
    </location>
</feature>
<dbReference type="GO" id="GO:0005576">
    <property type="term" value="C:extracellular region"/>
    <property type="evidence" value="ECO:0007669"/>
    <property type="project" value="TreeGrafter"/>
</dbReference>
<sequence length="244" mass="24257">MKYASVLTLGLAAAASASLAERDAEPYKKVIASITTAVDNLDSAVQDYSGGSKQPVMDASNALVKALDDGKTTIDGLDSLSAGDAGPLTGDLTSLSAKSQTLTNDLKDKRGDVEQAGECDAVRSALGDINTSAQKLVDAAVSKIPKGLQSIASGFVSQFTNGFKQTQEYFSTSNCQDGGGGGSNGTSSSTGSGGSGGSSTASSLSTASSTSSQTAASPSGTNAAGMLAPVWAMGAVMGVFAVYY</sequence>
<accession>A0AAW0S7B5</accession>
<reference evidence="3 4" key="1">
    <citation type="submission" date="2020-02" db="EMBL/GenBank/DDBJ databases">
        <title>Comparative genomics of the hypocrealean fungal genus Beauvera.</title>
        <authorList>
            <person name="Showalter D.N."/>
            <person name="Bushley K.E."/>
            <person name="Rehner S.A."/>
        </authorList>
    </citation>
    <scope>NUCLEOTIDE SEQUENCE [LARGE SCALE GENOMIC DNA]</scope>
    <source>
        <strain evidence="3 4">ARSEF4384</strain>
    </source>
</reference>
<feature type="signal peptide" evidence="2">
    <location>
        <begin position="1"/>
        <end position="20"/>
    </location>
</feature>
<dbReference type="Gene3D" id="1.20.1280.140">
    <property type="match status" value="1"/>
</dbReference>
<gene>
    <name evidence="3" type="ORF">G3M48_003679</name>
</gene>
<dbReference type="PANTHER" id="PTHR38123:SF6">
    <property type="entry name" value="CELL WALL SERINE-THREONINE-RICH GALACTOMANNOPROTEIN MP1 (AFU_ORTHOLOGUE AFUA_4G03240)"/>
    <property type="match status" value="1"/>
</dbReference>
<evidence type="ECO:0000313" key="3">
    <source>
        <dbReference type="EMBL" id="KAK8150178.1"/>
    </source>
</evidence>
<dbReference type="Pfam" id="PF12296">
    <property type="entry name" value="HsbA"/>
    <property type="match status" value="1"/>
</dbReference>
<proteinExistence type="predicted"/>
<dbReference type="AlphaFoldDB" id="A0AAW0S7B5"/>
<protein>
    <recommendedName>
        <fullName evidence="5">Cell wall protein</fullName>
    </recommendedName>
</protein>
<dbReference type="Proteomes" id="UP001397290">
    <property type="component" value="Unassembled WGS sequence"/>
</dbReference>
<evidence type="ECO:0000256" key="1">
    <source>
        <dbReference type="SAM" id="MobiDB-lite"/>
    </source>
</evidence>
<evidence type="ECO:0000256" key="2">
    <source>
        <dbReference type="SAM" id="SignalP"/>
    </source>
</evidence>
<evidence type="ECO:0008006" key="5">
    <source>
        <dbReference type="Google" id="ProtNLM"/>
    </source>
</evidence>
<name>A0AAW0S7B5_9HYPO</name>
<dbReference type="InterPro" id="IPR021054">
    <property type="entry name" value="Cell_wall_mannoprotein_1"/>
</dbReference>
<feature type="chain" id="PRO_5043396246" description="Cell wall protein" evidence="2">
    <location>
        <begin position="21"/>
        <end position="244"/>
    </location>
</feature>
<keyword evidence="4" id="KW-1185">Reference proteome</keyword>
<comment type="caution">
    <text evidence="3">The sequence shown here is derived from an EMBL/GenBank/DDBJ whole genome shotgun (WGS) entry which is preliminary data.</text>
</comment>
<evidence type="ECO:0000313" key="4">
    <source>
        <dbReference type="Proteomes" id="UP001397290"/>
    </source>
</evidence>
<feature type="region of interest" description="Disordered" evidence="1">
    <location>
        <begin position="174"/>
        <end position="220"/>
    </location>
</feature>
<organism evidence="3 4">
    <name type="scientific">Beauveria asiatica</name>
    <dbReference type="NCBI Taxonomy" id="1069075"/>
    <lineage>
        <taxon>Eukaryota</taxon>
        <taxon>Fungi</taxon>
        <taxon>Dikarya</taxon>
        <taxon>Ascomycota</taxon>
        <taxon>Pezizomycotina</taxon>
        <taxon>Sordariomycetes</taxon>
        <taxon>Hypocreomycetidae</taxon>
        <taxon>Hypocreales</taxon>
        <taxon>Cordycipitaceae</taxon>
        <taxon>Beauveria</taxon>
    </lineage>
</organism>